<dbReference type="Pfam" id="PF00899">
    <property type="entry name" value="ThiF"/>
    <property type="match status" value="1"/>
</dbReference>
<dbReference type="Gene3D" id="3.40.50.720">
    <property type="entry name" value="NAD(P)-binding Rossmann-like Domain"/>
    <property type="match status" value="1"/>
</dbReference>
<name>A0AB34K9A0_PRYPA</name>
<organism evidence="10 11">
    <name type="scientific">Prymnesium parvum</name>
    <name type="common">Toxic golden alga</name>
    <dbReference type="NCBI Taxonomy" id="97485"/>
    <lineage>
        <taxon>Eukaryota</taxon>
        <taxon>Haptista</taxon>
        <taxon>Haptophyta</taxon>
        <taxon>Prymnesiophyceae</taxon>
        <taxon>Prymnesiales</taxon>
        <taxon>Prymnesiaceae</taxon>
        <taxon>Prymnesium</taxon>
    </lineage>
</organism>
<evidence type="ECO:0000256" key="1">
    <source>
        <dbReference type="ARBA" id="ARBA00005339"/>
    </source>
</evidence>
<dbReference type="InterPro" id="IPR000594">
    <property type="entry name" value="ThiF_NAD_FAD-bd"/>
</dbReference>
<protein>
    <recommendedName>
        <fullName evidence="2">Ubiquitin-like modifier-activating enzyme 5</fullName>
    </recommendedName>
</protein>
<keyword evidence="5" id="KW-0833">Ubl conjugation pathway</keyword>
<comment type="caution">
    <text evidence="10">The sequence shown here is derived from an EMBL/GenBank/DDBJ whole genome shotgun (WGS) entry which is preliminary data.</text>
</comment>
<evidence type="ECO:0000256" key="5">
    <source>
        <dbReference type="ARBA" id="ARBA00022786"/>
    </source>
</evidence>
<keyword evidence="3" id="KW-0479">Metal-binding</keyword>
<dbReference type="GO" id="GO:0071569">
    <property type="term" value="P:protein ufmylation"/>
    <property type="evidence" value="ECO:0007669"/>
    <property type="project" value="TreeGrafter"/>
</dbReference>
<dbReference type="Proteomes" id="UP001515480">
    <property type="component" value="Unassembled WGS sequence"/>
</dbReference>
<dbReference type="EMBL" id="JBGBPQ010000001">
    <property type="protein sequence ID" value="KAL1529456.1"/>
    <property type="molecule type" value="Genomic_DNA"/>
</dbReference>
<proteinExistence type="inferred from homology"/>
<reference evidence="10 11" key="1">
    <citation type="journal article" date="2024" name="Science">
        <title>Giant polyketide synthase enzymes in the biosynthesis of giant marine polyether toxins.</title>
        <authorList>
            <person name="Fallon T.R."/>
            <person name="Shende V.V."/>
            <person name="Wierzbicki I.H."/>
            <person name="Pendleton A.L."/>
            <person name="Watervoot N.F."/>
            <person name="Auber R.P."/>
            <person name="Gonzalez D.J."/>
            <person name="Wisecaver J.H."/>
            <person name="Moore B.S."/>
        </authorList>
    </citation>
    <scope>NUCLEOTIDE SEQUENCE [LARGE SCALE GENOMIC DNA]</scope>
    <source>
        <strain evidence="10 11">12B1</strain>
    </source>
</reference>
<dbReference type="FunFam" id="3.40.50.720:FF:000531">
    <property type="entry name" value="NAD/FAD dependent dehydrogenase, putative"/>
    <property type="match status" value="1"/>
</dbReference>
<dbReference type="GO" id="GO:0005524">
    <property type="term" value="F:ATP binding"/>
    <property type="evidence" value="ECO:0007669"/>
    <property type="project" value="UniProtKB-KW"/>
</dbReference>
<keyword evidence="6" id="KW-0862">Zinc</keyword>
<keyword evidence="11" id="KW-1185">Reference proteome</keyword>
<evidence type="ECO:0000256" key="4">
    <source>
        <dbReference type="ARBA" id="ARBA00022741"/>
    </source>
</evidence>
<evidence type="ECO:0000259" key="9">
    <source>
        <dbReference type="Pfam" id="PF00899"/>
    </source>
</evidence>
<keyword evidence="4" id="KW-0547">Nucleotide-binding</keyword>
<dbReference type="PANTHER" id="PTHR10953:SF9">
    <property type="entry name" value="UBIQUITIN-LIKE MODIFIER-ACTIVATING ENZYME 5"/>
    <property type="match status" value="1"/>
</dbReference>
<dbReference type="AlphaFoldDB" id="A0AB34K9A0"/>
<evidence type="ECO:0000256" key="7">
    <source>
        <dbReference type="ARBA" id="ARBA00022840"/>
    </source>
</evidence>
<dbReference type="GO" id="GO:0046872">
    <property type="term" value="F:metal ion binding"/>
    <property type="evidence" value="ECO:0007669"/>
    <property type="project" value="UniProtKB-KW"/>
</dbReference>
<evidence type="ECO:0000313" key="10">
    <source>
        <dbReference type="EMBL" id="KAL1529456.1"/>
    </source>
</evidence>
<dbReference type="GO" id="GO:0071566">
    <property type="term" value="F:UFM1 activating enzyme activity"/>
    <property type="evidence" value="ECO:0007669"/>
    <property type="project" value="TreeGrafter"/>
</dbReference>
<comment type="similarity">
    <text evidence="1">Belongs to the ubiquitin-activating E1 family. UBA5 subfamily.</text>
</comment>
<evidence type="ECO:0000256" key="2">
    <source>
        <dbReference type="ARBA" id="ARBA00016279"/>
    </source>
</evidence>
<accession>A0AB34K9A0</accession>
<feature type="region of interest" description="Disordered" evidence="8">
    <location>
        <begin position="1"/>
        <end position="25"/>
    </location>
</feature>
<gene>
    <name evidence="10" type="ORF">AB1Y20_000403</name>
</gene>
<evidence type="ECO:0000256" key="8">
    <source>
        <dbReference type="SAM" id="MobiDB-lite"/>
    </source>
</evidence>
<sequence length="397" mass="42462">MSSSYLEATSLREEDAGPPGDNPRRKIAQLSDKVVDSNPYSRLMALKKMGVCPKYEDIRLKTVIVVGVGGVGSVASEMLVRCGVGKLLIFDYDKVELANMNRLFYTPDQCGMTKVAAARKSLSFINPDVQIEDYNYNITTVENFEHFVSRITGGGIDGGPVDLVLSCVDNFQARIAINQACNEVGQTWFESGVSEDAVSGHIQLLKPGELACFECAPPLIVASGVDEKTLKREGVCAASLPTTMGIVAGFLVQNALKYMLDFGQVSNYLGYIALKDHFPAMTLRPNPECSSAWCRKQQAAFQAKLAATPAPTAKAVVAEPAAPLHASNEWGITLGDDDDDEPVSASAQPNTSLADGIVYAHVSSEQEKPVLKSSDMVDGGGGVDLSDLMAQLKGVQS</sequence>
<dbReference type="InterPro" id="IPR045886">
    <property type="entry name" value="ThiF/MoeB/HesA"/>
</dbReference>
<evidence type="ECO:0000256" key="6">
    <source>
        <dbReference type="ARBA" id="ARBA00022833"/>
    </source>
</evidence>
<evidence type="ECO:0000256" key="3">
    <source>
        <dbReference type="ARBA" id="ARBA00022723"/>
    </source>
</evidence>
<keyword evidence="7" id="KW-0067">ATP-binding</keyword>
<dbReference type="CDD" id="cd00757">
    <property type="entry name" value="ThiF_MoeB_HesA_family"/>
    <property type="match status" value="1"/>
</dbReference>
<dbReference type="InterPro" id="IPR035985">
    <property type="entry name" value="Ubiquitin-activating_enz"/>
</dbReference>
<evidence type="ECO:0000313" key="11">
    <source>
        <dbReference type="Proteomes" id="UP001515480"/>
    </source>
</evidence>
<dbReference type="GO" id="GO:0005829">
    <property type="term" value="C:cytosol"/>
    <property type="evidence" value="ECO:0007669"/>
    <property type="project" value="TreeGrafter"/>
</dbReference>
<dbReference type="SUPFAM" id="SSF69572">
    <property type="entry name" value="Activating enzymes of the ubiquitin-like proteins"/>
    <property type="match status" value="1"/>
</dbReference>
<feature type="domain" description="THIF-type NAD/FAD binding fold" evidence="9">
    <location>
        <begin position="40"/>
        <end position="290"/>
    </location>
</feature>
<dbReference type="PANTHER" id="PTHR10953">
    <property type="entry name" value="UBIQUITIN-ACTIVATING ENZYME E1"/>
    <property type="match status" value="1"/>
</dbReference>